<evidence type="ECO:0000256" key="3">
    <source>
        <dbReference type="ARBA" id="ARBA00023159"/>
    </source>
</evidence>
<evidence type="ECO:0000259" key="8">
    <source>
        <dbReference type="PROSITE" id="PS50888"/>
    </source>
</evidence>
<dbReference type="Gene3D" id="4.10.280.10">
    <property type="entry name" value="Helix-loop-helix DNA-binding domain"/>
    <property type="match status" value="1"/>
</dbReference>
<evidence type="ECO:0000256" key="6">
    <source>
        <dbReference type="SAM" id="Coils"/>
    </source>
</evidence>
<dbReference type="InterPro" id="IPR025610">
    <property type="entry name" value="MYC/MYB_N"/>
</dbReference>
<feature type="domain" description="BHLH" evidence="8">
    <location>
        <begin position="440"/>
        <end position="489"/>
    </location>
</feature>
<keyword evidence="10" id="KW-1185">Reference proteome</keyword>
<comment type="caution">
    <text evidence="9">The sequence shown here is derived from an EMBL/GenBank/DDBJ whole genome shotgun (WGS) entry which is preliminary data.</text>
</comment>
<evidence type="ECO:0000313" key="9">
    <source>
        <dbReference type="EMBL" id="KAG6405778.1"/>
    </source>
</evidence>
<evidence type="ECO:0000256" key="1">
    <source>
        <dbReference type="ARBA" id="ARBA00004123"/>
    </source>
</evidence>
<dbReference type="GO" id="GO:0080090">
    <property type="term" value="P:regulation of primary metabolic process"/>
    <property type="evidence" value="ECO:0007669"/>
    <property type="project" value="UniProtKB-ARBA"/>
</dbReference>
<dbReference type="InterPro" id="IPR054502">
    <property type="entry name" value="bHLH-TF_ACT-like_plant"/>
</dbReference>
<dbReference type="GO" id="GO:0005634">
    <property type="term" value="C:nucleus"/>
    <property type="evidence" value="ECO:0007669"/>
    <property type="project" value="UniProtKB-SubCell"/>
</dbReference>
<gene>
    <name evidence="9" type="ORF">SASPL_133372</name>
</gene>
<keyword evidence="2" id="KW-0805">Transcription regulation</keyword>
<dbReference type="InterPro" id="IPR011598">
    <property type="entry name" value="bHLH_dom"/>
</dbReference>
<organism evidence="9">
    <name type="scientific">Salvia splendens</name>
    <name type="common">Scarlet sage</name>
    <dbReference type="NCBI Taxonomy" id="180675"/>
    <lineage>
        <taxon>Eukaryota</taxon>
        <taxon>Viridiplantae</taxon>
        <taxon>Streptophyta</taxon>
        <taxon>Embryophyta</taxon>
        <taxon>Tracheophyta</taxon>
        <taxon>Spermatophyta</taxon>
        <taxon>Magnoliopsida</taxon>
        <taxon>eudicotyledons</taxon>
        <taxon>Gunneridae</taxon>
        <taxon>Pentapetalae</taxon>
        <taxon>asterids</taxon>
        <taxon>lamiids</taxon>
        <taxon>Lamiales</taxon>
        <taxon>Lamiaceae</taxon>
        <taxon>Nepetoideae</taxon>
        <taxon>Mentheae</taxon>
        <taxon>Salviinae</taxon>
        <taxon>Salvia</taxon>
        <taxon>Salvia subgen. Calosphace</taxon>
        <taxon>core Calosphace</taxon>
    </lineage>
</organism>
<reference evidence="9" key="1">
    <citation type="submission" date="2018-01" db="EMBL/GenBank/DDBJ databases">
        <authorList>
            <person name="Mao J.F."/>
        </authorList>
    </citation>
    <scope>NUCLEOTIDE SEQUENCE</scope>
    <source>
        <strain evidence="9">Huo1</strain>
        <tissue evidence="9">Leaf</tissue>
    </source>
</reference>
<evidence type="ECO:0000256" key="2">
    <source>
        <dbReference type="ARBA" id="ARBA00023015"/>
    </source>
</evidence>
<protein>
    <recommendedName>
        <fullName evidence="8">BHLH domain-containing protein</fullName>
    </recommendedName>
</protein>
<feature type="coiled-coil region" evidence="6">
    <location>
        <begin position="479"/>
        <end position="506"/>
    </location>
</feature>
<evidence type="ECO:0000256" key="7">
    <source>
        <dbReference type="SAM" id="MobiDB-lite"/>
    </source>
</evidence>
<feature type="region of interest" description="Disordered" evidence="7">
    <location>
        <begin position="287"/>
        <end position="309"/>
    </location>
</feature>
<dbReference type="Pfam" id="PF22754">
    <property type="entry name" value="bHLH-TF_ACT-like_plant"/>
    <property type="match status" value="1"/>
</dbReference>
<dbReference type="PROSITE" id="PS50888">
    <property type="entry name" value="BHLH"/>
    <property type="match status" value="1"/>
</dbReference>
<dbReference type="GO" id="GO:0046983">
    <property type="term" value="F:protein dimerization activity"/>
    <property type="evidence" value="ECO:0007669"/>
    <property type="project" value="InterPro"/>
</dbReference>
<dbReference type="PANTHER" id="PTHR46266:SF3">
    <property type="entry name" value="TRANSCRIPTION FACTOR EGL1"/>
    <property type="match status" value="1"/>
</dbReference>
<keyword evidence="6" id="KW-0175">Coiled coil</keyword>
<keyword evidence="5" id="KW-0539">Nucleus</keyword>
<feature type="compositionally biased region" description="Polar residues" evidence="7">
    <location>
        <begin position="294"/>
        <end position="309"/>
    </location>
</feature>
<dbReference type="AlphaFoldDB" id="A0A8X8ZIC7"/>
<evidence type="ECO:0000256" key="5">
    <source>
        <dbReference type="ARBA" id="ARBA00023242"/>
    </source>
</evidence>
<evidence type="ECO:0000256" key="4">
    <source>
        <dbReference type="ARBA" id="ARBA00023163"/>
    </source>
</evidence>
<dbReference type="Proteomes" id="UP000298416">
    <property type="component" value="Unassembled WGS sequence"/>
</dbReference>
<proteinExistence type="predicted"/>
<dbReference type="EMBL" id="PNBA02000012">
    <property type="protein sequence ID" value="KAG6405778.1"/>
    <property type="molecule type" value="Genomic_DNA"/>
</dbReference>
<name>A0A8X8ZIC7_SALSN</name>
<dbReference type="Pfam" id="PF14215">
    <property type="entry name" value="bHLH-MYC_N"/>
    <property type="match status" value="1"/>
</dbReference>
<feature type="region of interest" description="Disordered" evidence="7">
    <location>
        <begin position="538"/>
        <end position="560"/>
    </location>
</feature>
<evidence type="ECO:0000313" key="10">
    <source>
        <dbReference type="Proteomes" id="UP000298416"/>
    </source>
</evidence>
<dbReference type="InterPro" id="IPR036638">
    <property type="entry name" value="HLH_DNA-bd_sf"/>
</dbReference>
<keyword evidence="3" id="KW-0010">Activator</keyword>
<accession>A0A8X8ZIC7</accession>
<keyword evidence="4" id="KW-0804">Transcription</keyword>
<dbReference type="Pfam" id="PF00010">
    <property type="entry name" value="HLH"/>
    <property type="match status" value="1"/>
</dbReference>
<dbReference type="SUPFAM" id="SSF47459">
    <property type="entry name" value="HLH, helix-loop-helix DNA-binding domain"/>
    <property type="match status" value="1"/>
</dbReference>
<comment type="subcellular location">
    <subcellularLocation>
        <location evidence="1">Nucleus</location>
    </subcellularLocation>
</comment>
<dbReference type="PANTHER" id="PTHR46266">
    <property type="entry name" value="TRANSCRIPTION FACTOR TT8"/>
    <property type="match status" value="1"/>
</dbReference>
<feature type="compositionally biased region" description="Basic and acidic residues" evidence="7">
    <location>
        <begin position="540"/>
        <end position="553"/>
    </location>
</feature>
<sequence length="641" mass="70972">MATANQKVVPDDLRQQLALAVKSIQWSYAIFWSFSAQQSGALGWSEGYYNGDIKTRKTVQAVELNSDPLGLQRSDQLRELFESLSLGESTPQPKRPTAALSPEDLTDTEWYFLVCMSFVFNVGQGLPGRSYAENETIWLRNAHLADTKLFARSLLAKAMGMFSDSSLLLVLCAYRYGRLLDSRCCYQSASLQTVVCFPHLGGVVELGTTELVPEDRGLIPHIKSSFLESSSDTFINLSHDLVYQVLDHSNIPENNLDEVEVYSPDTSSDEFADNVLIEGSCLADGADGEDDAVSNGTNNATSSSDCVSQTHGKLDVKVQEFDEKKASAANCVHVGQECNQQTLPSFNGGGDVHYHNVLSSLLKSSHQLILGPYRNGKRGSSFISWKDRKSSPRLVQSASPQWLLKKVLFEVARMHENAQIESAKNKDRCDDRSLQQEGEEVDKNHVLSERKRREKISVRFAILGSLVPSGGKVDKVSVLDHTIEYLRELERKVQDLEAYKEATERETTQSRAHDAMERTSDNYGHSKLGSITKLLGNKKKASDVEKTAPENKRTRSTSSTDSITISITDKDVLIEMRCSWRQCVLIQVMEALTQLNLESQSVQSSNTDGILSLSINAKSKGVKGVSAGAIKQALQKIIKKN</sequence>
<reference evidence="9" key="2">
    <citation type="submission" date="2020-08" db="EMBL/GenBank/DDBJ databases">
        <title>Plant Genome Project.</title>
        <authorList>
            <person name="Zhang R.-G."/>
        </authorList>
    </citation>
    <scope>NUCLEOTIDE SEQUENCE</scope>
    <source>
        <strain evidence="9">Huo1</strain>
        <tissue evidence="9">Leaf</tissue>
    </source>
</reference>
<dbReference type="SMART" id="SM00353">
    <property type="entry name" value="HLH"/>
    <property type="match status" value="1"/>
</dbReference>